<feature type="compositionally biased region" description="Polar residues" evidence="7">
    <location>
        <begin position="815"/>
        <end position="825"/>
    </location>
</feature>
<evidence type="ECO:0000313" key="9">
    <source>
        <dbReference type="EMBL" id="PUU77806.1"/>
    </source>
</evidence>
<dbReference type="Gene3D" id="1.10.510.10">
    <property type="entry name" value="Transferase(Phosphotransferase) domain 1"/>
    <property type="match status" value="2"/>
</dbReference>
<dbReference type="InterPro" id="IPR017441">
    <property type="entry name" value="Protein_kinase_ATP_BS"/>
</dbReference>
<dbReference type="PROSITE" id="PS50011">
    <property type="entry name" value="PROTEIN_KINASE_DOM"/>
    <property type="match status" value="1"/>
</dbReference>
<accession>A0A2T6ZQR4</accession>
<evidence type="ECO:0000313" key="10">
    <source>
        <dbReference type="Proteomes" id="UP000244722"/>
    </source>
</evidence>
<proteinExistence type="predicted"/>
<feature type="compositionally biased region" description="Pro residues" evidence="7">
    <location>
        <begin position="10"/>
        <end position="28"/>
    </location>
</feature>
<feature type="compositionally biased region" description="Polar residues" evidence="7">
    <location>
        <begin position="702"/>
        <end position="722"/>
    </location>
</feature>
<comment type="caution">
    <text evidence="9">The sequence shown here is derived from an EMBL/GenBank/DDBJ whole genome shotgun (WGS) entry which is preliminary data.</text>
</comment>
<dbReference type="InterPro" id="IPR011009">
    <property type="entry name" value="Kinase-like_dom_sf"/>
</dbReference>
<evidence type="ECO:0000256" key="4">
    <source>
        <dbReference type="ARBA" id="ARBA00022777"/>
    </source>
</evidence>
<dbReference type="STRING" id="42251.A0A2T6ZQR4"/>
<sequence>MSSAVASQSVPPPSNPSPPRAGRPPHPRPTTYTGLSPTVHTTVESSPVNPSQSSHGHSNSASQGGPPIPPPPRTSSQRQGPAVTSPPTASQIPASAERSRSSSGRTRGQSTDGREREKTDRDRERDRRRAEESKPRRDQPPPPTTVGRSNSTRDSSRNATGSSSSNSNQQSVDRSPSTRRRQDAADGAGASTSSQSRSRREQSSNGGLAVVNNPDGNGTRPAGTRKETRFGEYILGQTLGEGEFGKVKLGWRRDGGVQVAIKLIRRDSLSPHPNRLSKIYREISILRTLSHPNIVRLHEMVETDRHIGIILEYASGGELFDYILHHRFLKDPPACRLFAQLVSGVGYLHKKGIVHRDLKLENLLLDRNRNIIITDFGFANVFDPRDELGELEDKLEDPETLKELEKGVPHSASEEGSLLSILGPGQVRRRADLMATSCGSPCYAAPELVVSDGLYTGKKVDVWSCGVILELKYAMLAGYLPFDDDPANPEGDNINLLYKYIVSTPLTFPEYVSPHARDLLRRMLVPEPRKRADLFEVARHSWLSPFANVVSLITSSTTGVKEVEHVTINEPTLDGPSLVRSASVREPSSTNSHPHPTSLGGLGPRHHAHEHSPQTTQSKPVSDAKRRTVQVEYVEPKSQTKRGSAADPDQGVDSEDAAPAPFVPTNKHNDGIMRAATTASVPSRHQRTMSSDQQQKPRDQPAQPSGSGTQPPRTRPSSSHPQGPTRAATTAGDGAGSGPPSRRPSRDRPGPPFAGKGFAPPEQASSNSARPNTASSITSNRGPSRGSYSRPVAPSLAANNAQGRIAMPKGPKPYTISNPIPQPDNSDAIGTPAGAGEMGKPSTAVLPAKYSGRPSPPAEQPAKGHKRANTIGGSGGAGRFLNGLIGSSSPQDNAPRPTMTGAGEPRPSLDQSGRSKYEKTKESKGRRFSLLPTSFSLRSISGSGSEGKHERRPSRSASGLRIGQFVSSKPQPQTSSHPQLSVPNAGGGESVRTGSDASLAGGSAPASATGGNYGRESTDLGAGSTNITRRPTVLQKNRKFTEGDAGGTGGSSGPARRVMDFFRRRGVARSNKGDV</sequence>
<evidence type="ECO:0000259" key="8">
    <source>
        <dbReference type="PROSITE" id="PS50011"/>
    </source>
</evidence>
<dbReference type="SUPFAM" id="SSF56112">
    <property type="entry name" value="Protein kinase-like (PK-like)"/>
    <property type="match status" value="1"/>
</dbReference>
<dbReference type="FunFam" id="3.30.200.20:FF:000003">
    <property type="entry name" value="Non-specific serine/threonine protein kinase"/>
    <property type="match status" value="1"/>
</dbReference>
<reference evidence="9 10" key="1">
    <citation type="submission" date="2017-04" db="EMBL/GenBank/DDBJ databases">
        <title>Draft genome sequence of Tuber borchii Vittad., a whitish edible truffle.</title>
        <authorList>
            <consortium name="DOE Joint Genome Institute"/>
            <person name="Murat C."/>
            <person name="Kuo A."/>
            <person name="Barry K.W."/>
            <person name="Clum A."/>
            <person name="Dockter R.B."/>
            <person name="Fauchery L."/>
            <person name="Iotti M."/>
            <person name="Kohler A."/>
            <person name="Labutti K."/>
            <person name="Lindquist E.A."/>
            <person name="Lipzen A."/>
            <person name="Ohm R.A."/>
            <person name="Wang M."/>
            <person name="Grigoriev I.V."/>
            <person name="Zambonelli A."/>
            <person name="Martin F.M."/>
        </authorList>
    </citation>
    <scope>NUCLEOTIDE SEQUENCE [LARGE SCALE GENOMIC DNA]</scope>
    <source>
        <strain evidence="9 10">Tbo3840</strain>
    </source>
</reference>
<dbReference type="InterPro" id="IPR008271">
    <property type="entry name" value="Ser/Thr_kinase_AS"/>
</dbReference>
<dbReference type="EMBL" id="NESQ01000139">
    <property type="protein sequence ID" value="PUU77806.1"/>
    <property type="molecule type" value="Genomic_DNA"/>
</dbReference>
<keyword evidence="5 6" id="KW-0067">ATP-binding</keyword>
<evidence type="ECO:0000256" key="2">
    <source>
        <dbReference type="ARBA" id="ARBA00022679"/>
    </source>
</evidence>
<feature type="compositionally biased region" description="Low complexity" evidence="7">
    <location>
        <begin position="934"/>
        <end position="943"/>
    </location>
</feature>
<evidence type="ECO:0000256" key="7">
    <source>
        <dbReference type="SAM" id="MobiDB-lite"/>
    </source>
</evidence>
<evidence type="ECO:0000256" key="3">
    <source>
        <dbReference type="ARBA" id="ARBA00022741"/>
    </source>
</evidence>
<dbReference type="PANTHER" id="PTHR24346:SF110">
    <property type="entry name" value="NON-SPECIFIC SERINE_THREONINE PROTEIN KINASE"/>
    <property type="match status" value="1"/>
</dbReference>
<dbReference type="SMART" id="SM00220">
    <property type="entry name" value="S_TKc"/>
    <property type="match status" value="1"/>
</dbReference>
<dbReference type="Proteomes" id="UP000244722">
    <property type="component" value="Unassembled WGS sequence"/>
</dbReference>
<feature type="compositionally biased region" description="Low complexity" evidence="7">
    <location>
        <begin position="101"/>
        <end position="111"/>
    </location>
</feature>
<dbReference type="GO" id="GO:0005737">
    <property type="term" value="C:cytoplasm"/>
    <property type="evidence" value="ECO:0007669"/>
    <property type="project" value="TreeGrafter"/>
</dbReference>
<feature type="compositionally biased region" description="Basic and acidic residues" evidence="7">
    <location>
        <begin position="112"/>
        <end position="139"/>
    </location>
</feature>
<feature type="domain" description="Protein kinase" evidence="8">
    <location>
        <begin position="233"/>
        <end position="543"/>
    </location>
</feature>
<keyword evidence="10" id="KW-1185">Reference proteome</keyword>
<dbReference type="GO" id="GO:0005524">
    <property type="term" value="F:ATP binding"/>
    <property type="evidence" value="ECO:0007669"/>
    <property type="project" value="UniProtKB-UniRule"/>
</dbReference>
<evidence type="ECO:0000256" key="1">
    <source>
        <dbReference type="ARBA" id="ARBA00022527"/>
    </source>
</evidence>
<feature type="compositionally biased region" description="Polar residues" evidence="7">
    <location>
        <begin position="30"/>
        <end position="50"/>
    </location>
</feature>
<feature type="compositionally biased region" description="Low complexity" evidence="7">
    <location>
        <begin position="587"/>
        <end position="598"/>
    </location>
</feature>
<feature type="compositionally biased region" description="Low complexity" evidence="7">
    <location>
        <begin position="185"/>
        <end position="196"/>
    </location>
</feature>
<evidence type="ECO:0000256" key="5">
    <source>
        <dbReference type="ARBA" id="ARBA00022840"/>
    </source>
</evidence>
<protein>
    <recommendedName>
        <fullName evidence="8">Protein kinase domain-containing protein</fullName>
    </recommendedName>
</protein>
<organism evidence="9 10">
    <name type="scientific">Tuber borchii</name>
    <name type="common">White truffle</name>
    <dbReference type="NCBI Taxonomy" id="42251"/>
    <lineage>
        <taxon>Eukaryota</taxon>
        <taxon>Fungi</taxon>
        <taxon>Dikarya</taxon>
        <taxon>Ascomycota</taxon>
        <taxon>Pezizomycotina</taxon>
        <taxon>Pezizomycetes</taxon>
        <taxon>Pezizales</taxon>
        <taxon>Tuberaceae</taxon>
        <taxon>Tuber</taxon>
    </lineage>
</organism>
<dbReference type="PROSITE" id="PS00107">
    <property type="entry name" value="PROTEIN_KINASE_ATP"/>
    <property type="match status" value="1"/>
</dbReference>
<feature type="region of interest" description="Disordered" evidence="7">
    <location>
        <begin position="566"/>
        <end position="1058"/>
    </location>
</feature>
<keyword evidence="2" id="KW-0808">Transferase</keyword>
<evidence type="ECO:0000256" key="6">
    <source>
        <dbReference type="PROSITE-ProRule" id="PRU10141"/>
    </source>
</evidence>
<feature type="compositionally biased region" description="Polar residues" evidence="7">
    <location>
        <begin position="965"/>
        <end position="982"/>
    </location>
</feature>
<name>A0A2T6ZQR4_TUBBO</name>
<feature type="compositionally biased region" description="Low complexity" evidence="7">
    <location>
        <begin position="51"/>
        <end position="65"/>
    </location>
</feature>
<dbReference type="GO" id="GO:0004674">
    <property type="term" value="F:protein serine/threonine kinase activity"/>
    <property type="evidence" value="ECO:0007669"/>
    <property type="project" value="UniProtKB-KW"/>
</dbReference>
<dbReference type="GO" id="GO:0035556">
    <property type="term" value="P:intracellular signal transduction"/>
    <property type="evidence" value="ECO:0007669"/>
    <property type="project" value="TreeGrafter"/>
</dbReference>
<dbReference type="PANTHER" id="PTHR24346">
    <property type="entry name" value="MAP/MICROTUBULE AFFINITY-REGULATING KINASE"/>
    <property type="match status" value="1"/>
</dbReference>
<feature type="compositionally biased region" description="Polar residues" evidence="7">
    <location>
        <begin position="763"/>
        <end position="782"/>
    </location>
</feature>
<keyword evidence="4" id="KW-0418">Kinase</keyword>
<dbReference type="Pfam" id="PF00069">
    <property type="entry name" value="Pkinase"/>
    <property type="match status" value="2"/>
</dbReference>
<dbReference type="PROSITE" id="PS00108">
    <property type="entry name" value="PROTEIN_KINASE_ST"/>
    <property type="match status" value="1"/>
</dbReference>
<feature type="region of interest" description="Disordered" evidence="7">
    <location>
        <begin position="1"/>
        <end position="229"/>
    </location>
</feature>
<dbReference type="AlphaFoldDB" id="A0A2T6ZQR4"/>
<dbReference type="InterPro" id="IPR000719">
    <property type="entry name" value="Prot_kinase_dom"/>
</dbReference>
<feature type="binding site" evidence="6">
    <location>
        <position position="262"/>
    </location>
    <ligand>
        <name>ATP</name>
        <dbReference type="ChEBI" id="CHEBI:30616"/>
    </ligand>
</feature>
<feature type="compositionally biased region" description="Low complexity" evidence="7">
    <location>
        <begin position="994"/>
        <end position="1010"/>
    </location>
</feature>
<keyword evidence="1" id="KW-0723">Serine/threonine-protein kinase</keyword>
<feature type="compositionally biased region" description="Basic and acidic residues" evidence="7">
    <location>
        <begin position="913"/>
        <end position="925"/>
    </location>
</feature>
<feature type="compositionally biased region" description="Low complexity" evidence="7">
    <location>
        <begin position="723"/>
        <end position="732"/>
    </location>
</feature>
<gene>
    <name evidence="9" type="ORF">B9Z19DRAFT_1065546</name>
</gene>
<dbReference type="OrthoDB" id="193931at2759"/>
<feature type="compositionally biased region" description="Low complexity" evidence="7">
    <location>
        <begin position="157"/>
        <end position="175"/>
    </location>
</feature>
<keyword evidence="3 6" id="KW-0547">Nucleotide-binding</keyword>
<feature type="compositionally biased region" description="Polar residues" evidence="7">
    <location>
        <begin position="677"/>
        <end position="694"/>
    </location>
</feature>